<dbReference type="EMBL" id="BQFW01000002">
    <property type="protein sequence ID" value="GJJ68886.1"/>
    <property type="molecule type" value="Genomic_DNA"/>
</dbReference>
<dbReference type="Proteomes" id="UP000827284">
    <property type="component" value="Unassembled WGS sequence"/>
</dbReference>
<feature type="compositionally biased region" description="Low complexity" evidence="2">
    <location>
        <begin position="340"/>
        <end position="359"/>
    </location>
</feature>
<dbReference type="InterPro" id="IPR018618">
    <property type="entry name" value="GID4/10-like"/>
</dbReference>
<dbReference type="GO" id="GO:0007039">
    <property type="term" value="P:protein catabolic process in the vacuole"/>
    <property type="evidence" value="ECO:0007669"/>
    <property type="project" value="TreeGrafter"/>
</dbReference>
<dbReference type="Pfam" id="PF09783">
    <property type="entry name" value="Vac_ImportDeg"/>
    <property type="match status" value="1"/>
</dbReference>
<dbReference type="GO" id="GO:0034657">
    <property type="term" value="C:GID complex"/>
    <property type="evidence" value="ECO:0007669"/>
    <property type="project" value="TreeGrafter"/>
</dbReference>
<feature type="region of interest" description="Disordered" evidence="2">
    <location>
        <begin position="92"/>
        <end position="127"/>
    </location>
</feature>
<name>A0A9P3H2F5_9FUNG</name>
<dbReference type="PANTHER" id="PTHR14534:SF3">
    <property type="entry name" value="GID COMPLEX SUBUNIT 4 HOMOLOG"/>
    <property type="match status" value="1"/>
</dbReference>
<comment type="similarity">
    <text evidence="1">Belongs to the GID4/VID24 family.</text>
</comment>
<dbReference type="PANTHER" id="PTHR14534">
    <property type="entry name" value="VACUOLAR IMPORT AND DEGRADATION PROTEIN 24"/>
    <property type="match status" value="1"/>
</dbReference>
<feature type="region of interest" description="Disordered" evidence="2">
    <location>
        <begin position="24"/>
        <end position="45"/>
    </location>
</feature>
<sequence length="690" mass="76735">MSSPRRRLPEEPGGHSTQAVLHIHVHSSDPRDSDADASSDFSTLSELELQQGLNLTNLPSNNSHENYSDYETPLSGRWDMAAHWQLADYSEGVEGDADDDDDEEEHGFDTDLSEGATGRSQGGRNTHVDLGRVEDILVLSPSSTPIIFTGLPTMSANSEDNATEDVGGGTSLSADRTLHDTAMDSQSSTTTDDRPHRHSHAYLQPPYSQHHPYRSGVSERTVRFSRESPALPLAAESAPRQDARSSDTSTRRPVRHAEDNRPALDSVAGDTQYSVISARASGRLQGSPTSPVPSSSSRITERRHALAHPHSLSPRHAFTGSSRSNLPFNWGPPIRHQQHLSSSSLSSLASSPVTSESSSRMASPTIDPPTNAFKPQEEEWDRNGQPIPPAFNDFDTGEGSSSAQNQLPQSKVDQSETFMITAEQHPPQQQHNHRHHPRRRIISTTITSLPSFVTSIFVPRNSFQSRDHGDPLMSPSYESRPPRRNHPRRPCCFLQPGQTFTGSQSLKIQCPSLVGPRLSETEEWEVKVTISEVDHESGTVCGLMEALDVPMSASKVVTFWEGEIVDFENYTLWTKKWAARSKTDLEHWKRLEVFQGVDEKVIIKGAKTGKFVGHINQKYIFMRWKEKNFVNVSEHTAGLTIAGFYYVSMRRSDGCVEGYYYDKQSTPFQRLSLYPFFEGKGFSSPIFEVA</sequence>
<feature type="region of interest" description="Disordered" evidence="2">
    <location>
        <begin position="158"/>
        <end position="412"/>
    </location>
</feature>
<reference evidence="3" key="2">
    <citation type="journal article" date="2022" name="Microbiol. Resour. Announc.">
        <title>Whole-Genome Sequence of Entomortierella parvispora E1425, a Mucoromycotan Fungus Associated with Burkholderiaceae-Related Endosymbiotic Bacteria.</title>
        <authorList>
            <person name="Herlambang A."/>
            <person name="Guo Y."/>
            <person name="Takashima Y."/>
            <person name="Narisawa K."/>
            <person name="Ohta H."/>
            <person name="Nishizawa T."/>
        </authorList>
    </citation>
    <scope>NUCLEOTIDE SEQUENCE</scope>
    <source>
        <strain evidence="3">E1425</strain>
    </source>
</reference>
<accession>A0A9P3H2F5</accession>
<feature type="region of interest" description="Disordered" evidence="2">
    <location>
        <begin position="463"/>
        <end position="488"/>
    </location>
</feature>
<keyword evidence="4" id="KW-1185">Reference proteome</keyword>
<proteinExistence type="inferred from homology"/>
<evidence type="ECO:0000313" key="3">
    <source>
        <dbReference type="EMBL" id="GJJ68886.1"/>
    </source>
</evidence>
<dbReference type="GO" id="GO:0006623">
    <property type="term" value="P:protein targeting to vacuole"/>
    <property type="evidence" value="ECO:0007669"/>
    <property type="project" value="TreeGrafter"/>
</dbReference>
<evidence type="ECO:0000313" key="4">
    <source>
        <dbReference type="Proteomes" id="UP000827284"/>
    </source>
</evidence>
<evidence type="ECO:0000256" key="2">
    <source>
        <dbReference type="SAM" id="MobiDB-lite"/>
    </source>
</evidence>
<evidence type="ECO:0000256" key="1">
    <source>
        <dbReference type="ARBA" id="ARBA00061469"/>
    </source>
</evidence>
<dbReference type="AlphaFoldDB" id="A0A9P3H2F5"/>
<feature type="compositionally biased region" description="Low complexity" evidence="2">
    <location>
        <begin position="287"/>
        <end position="297"/>
    </location>
</feature>
<dbReference type="GO" id="GO:0045721">
    <property type="term" value="P:negative regulation of gluconeogenesis"/>
    <property type="evidence" value="ECO:0007669"/>
    <property type="project" value="TreeGrafter"/>
</dbReference>
<dbReference type="GO" id="GO:0005773">
    <property type="term" value="C:vacuole"/>
    <property type="evidence" value="ECO:0007669"/>
    <property type="project" value="GOC"/>
</dbReference>
<dbReference type="GO" id="GO:0043161">
    <property type="term" value="P:proteasome-mediated ubiquitin-dependent protein catabolic process"/>
    <property type="evidence" value="ECO:0007669"/>
    <property type="project" value="TreeGrafter"/>
</dbReference>
<protein>
    <submittedName>
        <fullName evidence="3">Glucose-induced degradation protein 4</fullName>
    </submittedName>
</protein>
<feature type="compositionally biased region" description="Low complexity" evidence="2">
    <location>
        <begin position="227"/>
        <end position="238"/>
    </location>
</feature>
<comment type="caution">
    <text evidence="3">The sequence shown here is derived from an EMBL/GenBank/DDBJ whole genome shotgun (WGS) entry which is preliminary data.</text>
</comment>
<organism evidence="3 4">
    <name type="scientific">Entomortierella parvispora</name>
    <dbReference type="NCBI Taxonomy" id="205924"/>
    <lineage>
        <taxon>Eukaryota</taxon>
        <taxon>Fungi</taxon>
        <taxon>Fungi incertae sedis</taxon>
        <taxon>Mucoromycota</taxon>
        <taxon>Mortierellomycotina</taxon>
        <taxon>Mortierellomycetes</taxon>
        <taxon>Mortierellales</taxon>
        <taxon>Mortierellaceae</taxon>
        <taxon>Entomortierella</taxon>
    </lineage>
</organism>
<feature type="compositionally biased region" description="Low complexity" evidence="2">
    <location>
        <begin position="36"/>
        <end position="45"/>
    </location>
</feature>
<dbReference type="OrthoDB" id="62at2759"/>
<feature type="compositionally biased region" description="Acidic residues" evidence="2">
    <location>
        <begin position="92"/>
        <end position="106"/>
    </location>
</feature>
<reference evidence="3" key="1">
    <citation type="submission" date="2021-11" db="EMBL/GenBank/DDBJ databases">
        <authorList>
            <person name="Herlambang A."/>
            <person name="Guo Y."/>
            <person name="Takashima Y."/>
            <person name="Nishizawa T."/>
        </authorList>
    </citation>
    <scope>NUCLEOTIDE SEQUENCE</scope>
    <source>
        <strain evidence="3">E1425</strain>
    </source>
</reference>
<gene>
    <name evidence="3" type="ORF">EMPS_01232</name>
</gene>
<feature type="compositionally biased region" description="Polar residues" evidence="2">
    <location>
        <begin position="398"/>
        <end position="412"/>
    </location>
</feature>